<proteinExistence type="predicted"/>
<evidence type="ECO:0000313" key="1">
    <source>
        <dbReference type="EMBL" id="CAG8523819.1"/>
    </source>
</evidence>
<reference evidence="1" key="1">
    <citation type="submission" date="2021-06" db="EMBL/GenBank/DDBJ databases">
        <authorList>
            <person name="Kallberg Y."/>
            <person name="Tangrot J."/>
            <person name="Rosling A."/>
        </authorList>
    </citation>
    <scope>NUCLEOTIDE SEQUENCE</scope>
    <source>
        <strain evidence="1">AZ414A</strain>
    </source>
</reference>
<comment type="caution">
    <text evidence="1">The sequence shown here is derived from an EMBL/GenBank/DDBJ whole genome shotgun (WGS) entry which is preliminary data.</text>
</comment>
<name>A0A9N9ABP3_9GLOM</name>
<dbReference type="Proteomes" id="UP000789706">
    <property type="component" value="Unassembled WGS sequence"/>
</dbReference>
<dbReference type="PANTHER" id="PTHR33266">
    <property type="entry name" value="CHROMOSOME 15, WHOLE GENOME SHOTGUN SEQUENCE"/>
    <property type="match status" value="1"/>
</dbReference>
<accession>A0A9N9ABP3</accession>
<dbReference type="AlphaFoldDB" id="A0A9N9ABP3"/>
<dbReference type="PANTHER" id="PTHR33266:SF1">
    <property type="entry name" value="F-BOX DOMAIN-CONTAINING PROTEIN"/>
    <property type="match status" value="1"/>
</dbReference>
<evidence type="ECO:0000313" key="2">
    <source>
        <dbReference type="Proteomes" id="UP000789706"/>
    </source>
</evidence>
<sequence length="66" mass="7377">DRECIIKSKPTEPVLAEVSAQIINDPNVDLSELTNQLSSALRKRIVEAGYRGELTARILILKAWDD</sequence>
<gene>
    <name evidence="1" type="ORF">DEBURN_LOCUS5799</name>
</gene>
<dbReference type="OrthoDB" id="107110at2759"/>
<organism evidence="1 2">
    <name type="scientific">Diversispora eburnea</name>
    <dbReference type="NCBI Taxonomy" id="1213867"/>
    <lineage>
        <taxon>Eukaryota</taxon>
        <taxon>Fungi</taxon>
        <taxon>Fungi incertae sedis</taxon>
        <taxon>Mucoromycota</taxon>
        <taxon>Glomeromycotina</taxon>
        <taxon>Glomeromycetes</taxon>
        <taxon>Diversisporales</taxon>
        <taxon>Diversisporaceae</taxon>
        <taxon>Diversispora</taxon>
    </lineage>
</organism>
<dbReference type="EMBL" id="CAJVPK010000538">
    <property type="protein sequence ID" value="CAG8523819.1"/>
    <property type="molecule type" value="Genomic_DNA"/>
</dbReference>
<protein>
    <submittedName>
        <fullName evidence="1">7914_t:CDS:1</fullName>
    </submittedName>
</protein>
<feature type="non-terminal residue" evidence="1">
    <location>
        <position position="1"/>
    </location>
</feature>
<keyword evidence="2" id="KW-1185">Reference proteome</keyword>